<evidence type="ECO:0000256" key="1">
    <source>
        <dbReference type="SAM" id="Phobius"/>
    </source>
</evidence>
<dbReference type="RefSeq" id="WP_345529493.1">
    <property type="nucleotide sequence ID" value="NZ_BAABKN010000032.1"/>
</dbReference>
<sequence>MAQNQHTAGAFDIRNIIGGLIGVYGVILTLMGLFGDKELDKTGDVNANLWAGIVMLVMGAAFLIWARVRPVVVPERDASTEDATQDDAG</sequence>
<comment type="caution">
    <text evidence="2">The sequence shown here is derived from an EMBL/GenBank/DDBJ whole genome shotgun (WGS) entry which is preliminary data.</text>
</comment>
<organism evidence="2 3">
    <name type="scientific">Nocardioides endophyticus</name>
    <dbReference type="NCBI Taxonomy" id="1353775"/>
    <lineage>
        <taxon>Bacteria</taxon>
        <taxon>Bacillati</taxon>
        <taxon>Actinomycetota</taxon>
        <taxon>Actinomycetes</taxon>
        <taxon>Propionibacteriales</taxon>
        <taxon>Nocardioidaceae</taxon>
        <taxon>Nocardioides</taxon>
    </lineage>
</organism>
<evidence type="ECO:0000313" key="3">
    <source>
        <dbReference type="Proteomes" id="UP001499882"/>
    </source>
</evidence>
<keyword evidence="1" id="KW-0812">Transmembrane</keyword>
<name>A0ABP8ZG24_9ACTN</name>
<keyword evidence="1" id="KW-1133">Transmembrane helix</keyword>
<reference evidence="3" key="1">
    <citation type="journal article" date="2019" name="Int. J. Syst. Evol. Microbiol.">
        <title>The Global Catalogue of Microorganisms (GCM) 10K type strain sequencing project: providing services to taxonomists for standard genome sequencing and annotation.</title>
        <authorList>
            <consortium name="The Broad Institute Genomics Platform"/>
            <consortium name="The Broad Institute Genome Sequencing Center for Infectious Disease"/>
            <person name="Wu L."/>
            <person name="Ma J."/>
        </authorList>
    </citation>
    <scope>NUCLEOTIDE SEQUENCE [LARGE SCALE GENOMIC DNA]</scope>
    <source>
        <strain evidence="3">JCM 18532</strain>
    </source>
</reference>
<keyword evidence="3" id="KW-1185">Reference proteome</keyword>
<feature type="transmembrane region" description="Helical" evidence="1">
    <location>
        <begin position="16"/>
        <end position="35"/>
    </location>
</feature>
<dbReference type="EMBL" id="BAABKN010000032">
    <property type="protein sequence ID" value="GAA4755840.1"/>
    <property type="molecule type" value="Genomic_DNA"/>
</dbReference>
<dbReference type="Proteomes" id="UP001499882">
    <property type="component" value="Unassembled WGS sequence"/>
</dbReference>
<protein>
    <recommendedName>
        <fullName evidence="4">LPXTG cell wall anchor domain-containing protein</fullName>
    </recommendedName>
</protein>
<feature type="transmembrane region" description="Helical" evidence="1">
    <location>
        <begin position="47"/>
        <end position="66"/>
    </location>
</feature>
<gene>
    <name evidence="2" type="ORF">GCM10023350_46670</name>
</gene>
<evidence type="ECO:0000313" key="2">
    <source>
        <dbReference type="EMBL" id="GAA4755840.1"/>
    </source>
</evidence>
<accession>A0ABP8ZG24</accession>
<evidence type="ECO:0008006" key="4">
    <source>
        <dbReference type="Google" id="ProtNLM"/>
    </source>
</evidence>
<proteinExistence type="predicted"/>
<keyword evidence="1" id="KW-0472">Membrane</keyword>